<feature type="region of interest" description="Disordered" evidence="1">
    <location>
        <begin position="175"/>
        <end position="204"/>
    </location>
</feature>
<dbReference type="EMBL" id="UINC01167383">
    <property type="protein sequence ID" value="SVD69868.1"/>
    <property type="molecule type" value="Genomic_DNA"/>
</dbReference>
<proteinExistence type="predicted"/>
<gene>
    <name evidence="2" type="ORF">METZ01_LOCUS422722</name>
</gene>
<evidence type="ECO:0000256" key="1">
    <source>
        <dbReference type="SAM" id="MobiDB-lite"/>
    </source>
</evidence>
<accession>A0A382XHQ4</accession>
<organism evidence="2">
    <name type="scientific">marine metagenome</name>
    <dbReference type="NCBI Taxonomy" id="408172"/>
    <lineage>
        <taxon>unclassified sequences</taxon>
        <taxon>metagenomes</taxon>
        <taxon>ecological metagenomes</taxon>
    </lineage>
</organism>
<sequence>YRIDLIAPCQQKGGRSPILRAHIPKQWSRLLLGRLTPEYDEDKDSEKIESLASALEIDVTKVNEKMRNKIQCDKCQDVFRNSRRAMFGHLEQSCGGAPENWPIENPIEPFVTVRKIDSQSPDNSPFTYKFDFMTLATKYRKKWFLSVPSWAKNHLLTKHPRAEIRIKWHSPPIIETPRLDDDGRPMGGRPVTDIPTKWNTDEPGRPMEENITAHGEFDLNSNSIVLHPDDNNEFSKWRKQGISHRMILFIEVALS</sequence>
<feature type="non-terminal residue" evidence="2">
    <location>
        <position position="1"/>
    </location>
</feature>
<name>A0A382XHQ4_9ZZZZ</name>
<protein>
    <submittedName>
        <fullName evidence="2">Uncharacterized protein</fullName>
    </submittedName>
</protein>
<dbReference type="AlphaFoldDB" id="A0A382XHQ4"/>
<evidence type="ECO:0000313" key="2">
    <source>
        <dbReference type="EMBL" id="SVD69868.1"/>
    </source>
</evidence>
<reference evidence="2" key="1">
    <citation type="submission" date="2018-05" db="EMBL/GenBank/DDBJ databases">
        <authorList>
            <person name="Lanie J.A."/>
            <person name="Ng W.-L."/>
            <person name="Kazmierczak K.M."/>
            <person name="Andrzejewski T.M."/>
            <person name="Davidsen T.M."/>
            <person name="Wayne K.J."/>
            <person name="Tettelin H."/>
            <person name="Glass J.I."/>
            <person name="Rusch D."/>
            <person name="Podicherti R."/>
            <person name="Tsui H.-C.T."/>
            <person name="Winkler M.E."/>
        </authorList>
    </citation>
    <scope>NUCLEOTIDE SEQUENCE</scope>
</reference>